<keyword evidence="3" id="KW-1185">Reference proteome</keyword>
<proteinExistence type="predicted"/>
<evidence type="ECO:0000313" key="2">
    <source>
        <dbReference type="EMBL" id="EJD37689.1"/>
    </source>
</evidence>
<reference evidence="3" key="1">
    <citation type="journal article" date="2012" name="Science">
        <title>The Paleozoic origin of enzymatic lignin decomposition reconstructed from 31 fungal genomes.</title>
        <authorList>
            <person name="Floudas D."/>
            <person name="Binder M."/>
            <person name="Riley R."/>
            <person name="Barry K."/>
            <person name="Blanchette R.A."/>
            <person name="Henrissat B."/>
            <person name="Martinez A.T."/>
            <person name="Otillar R."/>
            <person name="Spatafora J.W."/>
            <person name="Yadav J.S."/>
            <person name="Aerts A."/>
            <person name="Benoit I."/>
            <person name="Boyd A."/>
            <person name="Carlson A."/>
            <person name="Copeland A."/>
            <person name="Coutinho P.M."/>
            <person name="de Vries R.P."/>
            <person name="Ferreira P."/>
            <person name="Findley K."/>
            <person name="Foster B."/>
            <person name="Gaskell J."/>
            <person name="Glotzer D."/>
            <person name="Gorecki P."/>
            <person name="Heitman J."/>
            <person name="Hesse C."/>
            <person name="Hori C."/>
            <person name="Igarashi K."/>
            <person name="Jurgens J.A."/>
            <person name="Kallen N."/>
            <person name="Kersten P."/>
            <person name="Kohler A."/>
            <person name="Kuees U."/>
            <person name="Kumar T.K.A."/>
            <person name="Kuo A."/>
            <person name="LaButti K."/>
            <person name="Larrondo L.F."/>
            <person name="Lindquist E."/>
            <person name="Ling A."/>
            <person name="Lombard V."/>
            <person name="Lucas S."/>
            <person name="Lundell T."/>
            <person name="Martin R."/>
            <person name="McLaughlin D.J."/>
            <person name="Morgenstern I."/>
            <person name="Morin E."/>
            <person name="Murat C."/>
            <person name="Nagy L.G."/>
            <person name="Nolan M."/>
            <person name="Ohm R.A."/>
            <person name="Patyshakuliyeva A."/>
            <person name="Rokas A."/>
            <person name="Ruiz-Duenas F.J."/>
            <person name="Sabat G."/>
            <person name="Salamov A."/>
            <person name="Samejima M."/>
            <person name="Schmutz J."/>
            <person name="Slot J.C."/>
            <person name="St John F."/>
            <person name="Stenlid J."/>
            <person name="Sun H."/>
            <person name="Sun S."/>
            <person name="Syed K."/>
            <person name="Tsang A."/>
            <person name="Wiebenga A."/>
            <person name="Young D."/>
            <person name="Pisabarro A."/>
            <person name="Eastwood D.C."/>
            <person name="Martin F."/>
            <person name="Cullen D."/>
            <person name="Grigoriev I.V."/>
            <person name="Hibbett D.S."/>
        </authorList>
    </citation>
    <scope>NUCLEOTIDE SEQUENCE [LARGE SCALE GENOMIC DNA]</scope>
    <source>
        <strain evidence="3">TFB10046</strain>
    </source>
</reference>
<protein>
    <submittedName>
        <fullName evidence="2">Uncharacterized protein</fullName>
    </submittedName>
</protein>
<evidence type="ECO:0000256" key="1">
    <source>
        <dbReference type="SAM" id="MobiDB-lite"/>
    </source>
</evidence>
<gene>
    <name evidence="2" type="ORF">AURDEDRAFT_173204</name>
</gene>
<name>J0LHR8_AURST</name>
<dbReference type="AlphaFoldDB" id="J0LHR8"/>
<accession>J0LHR8</accession>
<sequence length="333" mass="36905">MSHPYPPLLQDKKDYPPSPTDTHERKKRAASPRSTPPRTKPRPQSLEVETSHTGIPSPPVSSASEEYPITRAPDAHPLEAFRSDWIRTIAPVHPNRFHGISLLYELWGVRITPSSRYSYRGFLDPRSPIALDRFTQIDLHALEYETCTILTDQRAPRPHPPPPLRDSHDLRTAVLHGQAVAFTAPSSSKEGIRSAPLEVPGYTVLHHKKTVFAGQGTFCCLSTTSHLNEAVLTQTVGQCVLVHFPMTPENRASAMEYSRSAGDLHTRFWWALAQPGVCVRLLLPGEHAFLPSRQMCSLICLGYDGSAYSATALSHVAPLATTNRQSLDLSHAH</sequence>
<feature type="region of interest" description="Disordered" evidence="1">
    <location>
        <begin position="1"/>
        <end position="66"/>
    </location>
</feature>
<dbReference type="InParanoid" id="J0LHR8"/>
<organism evidence="2 3">
    <name type="scientific">Auricularia subglabra (strain TFB-10046 / SS5)</name>
    <name type="common">White-rot fungus</name>
    <name type="synonym">Auricularia delicata (strain TFB10046)</name>
    <dbReference type="NCBI Taxonomy" id="717982"/>
    <lineage>
        <taxon>Eukaryota</taxon>
        <taxon>Fungi</taxon>
        <taxon>Dikarya</taxon>
        <taxon>Basidiomycota</taxon>
        <taxon>Agaricomycotina</taxon>
        <taxon>Agaricomycetes</taxon>
        <taxon>Auriculariales</taxon>
        <taxon>Auriculariaceae</taxon>
        <taxon>Auricularia</taxon>
    </lineage>
</organism>
<evidence type="ECO:0000313" key="3">
    <source>
        <dbReference type="Proteomes" id="UP000006514"/>
    </source>
</evidence>
<dbReference type="EMBL" id="JH687836">
    <property type="protein sequence ID" value="EJD37689.1"/>
    <property type="molecule type" value="Genomic_DNA"/>
</dbReference>
<feature type="compositionally biased region" description="Polar residues" evidence="1">
    <location>
        <begin position="47"/>
        <end position="64"/>
    </location>
</feature>
<dbReference type="Proteomes" id="UP000006514">
    <property type="component" value="Unassembled WGS sequence"/>
</dbReference>
<dbReference type="KEGG" id="adl:AURDEDRAFT_173204"/>